<evidence type="ECO:0000313" key="2">
    <source>
        <dbReference type="Proteomes" id="UP000477311"/>
    </source>
</evidence>
<protein>
    <submittedName>
        <fullName evidence="1">Uncharacterized protein</fullName>
    </submittedName>
</protein>
<sequence>MNFFIFEQLPVLPPETFDRPLPFAWQSDHSPLAIRHSPLTIRHSPLTIRHSPFAIRHSPPTIADFIRPRVLELTYTAWDLAPFARDLGYDGPPFRYDPERRARLRAELDALFFLLYLGTPDEWEREATPELKALFPTPRRAVEYILEQFPIVRRKDEERFGEYRTKRLILEIYDAMVAGGSGRSAMADGRKG</sequence>
<organism evidence="1 2">
    <name type="scientific">Limisphaera ngatamarikiensis</name>
    <dbReference type="NCBI Taxonomy" id="1324935"/>
    <lineage>
        <taxon>Bacteria</taxon>
        <taxon>Pseudomonadati</taxon>
        <taxon>Verrucomicrobiota</taxon>
        <taxon>Verrucomicrobiia</taxon>
        <taxon>Limisphaerales</taxon>
        <taxon>Limisphaeraceae</taxon>
        <taxon>Limisphaera</taxon>
    </lineage>
</organism>
<dbReference type="RefSeq" id="WP_165106835.1">
    <property type="nucleotide sequence ID" value="NZ_JAAKYA010000043.1"/>
</dbReference>
<comment type="caution">
    <text evidence="1">The sequence shown here is derived from an EMBL/GenBank/DDBJ whole genome shotgun (WGS) entry which is preliminary data.</text>
</comment>
<evidence type="ECO:0000313" key="1">
    <source>
        <dbReference type="EMBL" id="NGO39044.1"/>
    </source>
</evidence>
<keyword evidence="2" id="KW-1185">Reference proteome</keyword>
<proteinExistence type="predicted"/>
<accession>A0A6M1RUI1</accession>
<reference evidence="1 2" key="1">
    <citation type="submission" date="2020-02" db="EMBL/GenBank/DDBJ databases">
        <title>Draft genome sequence of Limisphaera ngatamarikiensis NGM72.4T, a thermophilic Verrucomicrobia grouped in subdivision 3.</title>
        <authorList>
            <person name="Carere C.R."/>
            <person name="Steen J."/>
            <person name="Hugenholtz P."/>
            <person name="Stott M.B."/>
        </authorList>
    </citation>
    <scope>NUCLEOTIDE SEQUENCE [LARGE SCALE GENOMIC DNA]</scope>
    <source>
        <strain evidence="1 2">NGM72.4</strain>
    </source>
</reference>
<dbReference type="EMBL" id="JAAKYA010000043">
    <property type="protein sequence ID" value="NGO39044.1"/>
    <property type="molecule type" value="Genomic_DNA"/>
</dbReference>
<dbReference type="AlphaFoldDB" id="A0A6M1RUI1"/>
<dbReference type="Proteomes" id="UP000477311">
    <property type="component" value="Unassembled WGS sequence"/>
</dbReference>
<gene>
    <name evidence="1" type="ORF">G4L39_06490</name>
</gene>
<name>A0A6M1RUI1_9BACT</name>